<evidence type="ECO:0000313" key="3">
    <source>
        <dbReference type="Proteomes" id="UP000035579"/>
    </source>
</evidence>
<evidence type="ECO:0000313" key="2">
    <source>
        <dbReference type="EMBL" id="AKJ08184.1"/>
    </source>
</evidence>
<protein>
    <submittedName>
        <fullName evidence="2">Uncharacterized protein</fullName>
    </submittedName>
</protein>
<name>A0AAC8QIV8_9BACT</name>
<dbReference type="AlphaFoldDB" id="A0AAC8QIV8"/>
<gene>
    <name evidence="2" type="ORF">AA314_09810</name>
</gene>
<accession>A0AAC8QIV8</accession>
<feature type="compositionally biased region" description="Gly residues" evidence="1">
    <location>
        <begin position="77"/>
        <end position="86"/>
    </location>
</feature>
<organism evidence="2 3">
    <name type="scientific">Archangium gephyra</name>
    <dbReference type="NCBI Taxonomy" id="48"/>
    <lineage>
        <taxon>Bacteria</taxon>
        <taxon>Pseudomonadati</taxon>
        <taxon>Myxococcota</taxon>
        <taxon>Myxococcia</taxon>
        <taxon>Myxococcales</taxon>
        <taxon>Cystobacterineae</taxon>
        <taxon>Archangiaceae</taxon>
        <taxon>Archangium</taxon>
    </lineage>
</organism>
<feature type="region of interest" description="Disordered" evidence="1">
    <location>
        <begin position="1"/>
        <end position="27"/>
    </location>
</feature>
<evidence type="ECO:0000256" key="1">
    <source>
        <dbReference type="SAM" id="MobiDB-lite"/>
    </source>
</evidence>
<reference evidence="2 3" key="1">
    <citation type="submission" date="2015-05" db="EMBL/GenBank/DDBJ databases">
        <title>Genome assembly of Archangium gephyra DSM 2261.</title>
        <authorList>
            <person name="Sharma G."/>
            <person name="Subramanian S."/>
        </authorList>
    </citation>
    <scope>NUCLEOTIDE SEQUENCE [LARGE SCALE GENOMIC DNA]</scope>
    <source>
        <strain evidence="2 3">DSM 2261</strain>
    </source>
</reference>
<proteinExistence type="predicted"/>
<sequence>MGHDCVDSPRFHHTVPSRRGAREAGWTSSTARFIRQPVGVFRRDSHGLRKTPASCLARGARGPPPSEQGAQWTTAPGGMGMGPVGS</sequence>
<dbReference type="KEGG" id="age:AA314_09810"/>
<feature type="compositionally biased region" description="Basic and acidic residues" evidence="1">
    <location>
        <begin position="1"/>
        <end position="10"/>
    </location>
</feature>
<dbReference type="Proteomes" id="UP000035579">
    <property type="component" value="Chromosome"/>
</dbReference>
<dbReference type="EMBL" id="CP011509">
    <property type="protein sequence ID" value="AKJ08184.1"/>
    <property type="molecule type" value="Genomic_DNA"/>
</dbReference>
<feature type="region of interest" description="Disordered" evidence="1">
    <location>
        <begin position="54"/>
        <end position="86"/>
    </location>
</feature>